<feature type="domain" description="Alpha-L-glutamate ligase-related protein ATP-grasp" evidence="1">
    <location>
        <begin position="73"/>
        <end position="307"/>
    </location>
</feature>
<dbReference type="EMBL" id="JAHXCP010000005">
    <property type="protein sequence ID" value="MBW4754474.1"/>
    <property type="molecule type" value="Genomic_DNA"/>
</dbReference>
<evidence type="ECO:0000259" key="1">
    <source>
        <dbReference type="Pfam" id="PF14397"/>
    </source>
</evidence>
<name>A0ABS6Y4S8_9BACT</name>
<gene>
    <name evidence="2" type="ORF">KZO77_05375</name>
</gene>
<dbReference type="Proteomes" id="UP000812077">
    <property type="component" value="Unassembled WGS sequence"/>
</dbReference>
<sequence length="325" mass="37719">MEFKTYLSYFSKTNQLLKTIHEKEGLSLIYLWIDSSWCFIRYGCTSRQYVHGSFYRYRTFQRRRILTMRGLFRLIHTVNNKEYIPLLEDKEKFNQYFCNYVHRKWIVSKSMTLKDFKELYVASHGLIVKPLSGTEGGGIYRIDTSSVQDDKINNLFTKIKSENVIIEQLIQQHPDMFFGSTSVNTLRVMTIMNKKNHQVKVFKAVLRAGTGDAIVDNYHAGGYAYEIDLNTGCVCSKGVSANSSGNILHPGTNICMLGFQIPHWSQVMHDCINAHMLLPQCRFISWDIAITREGTEFVEGNHNGDYDMIEFIGSNMYWPLLKKYL</sequence>
<dbReference type="RefSeq" id="WP_219433153.1">
    <property type="nucleotide sequence ID" value="NZ_JAHXCP010000005.1"/>
</dbReference>
<evidence type="ECO:0000313" key="2">
    <source>
        <dbReference type="EMBL" id="MBW4754474.1"/>
    </source>
</evidence>
<organism evidence="2 3">
    <name type="scientific">Prevotella melaninogenica</name>
    <dbReference type="NCBI Taxonomy" id="28132"/>
    <lineage>
        <taxon>Bacteria</taxon>
        <taxon>Pseudomonadati</taxon>
        <taxon>Bacteroidota</taxon>
        <taxon>Bacteroidia</taxon>
        <taxon>Bacteroidales</taxon>
        <taxon>Prevotellaceae</taxon>
        <taxon>Prevotella</taxon>
    </lineage>
</organism>
<comment type="caution">
    <text evidence="2">The sequence shown here is derived from an EMBL/GenBank/DDBJ whole genome shotgun (WGS) entry which is preliminary data.</text>
</comment>
<evidence type="ECO:0000313" key="3">
    <source>
        <dbReference type="Proteomes" id="UP000812077"/>
    </source>
</evidence>
<reference evidence="2 3" key="1">
    <citation type="submission" date="2021-07" db="EMBL/GenBank/DDBJ databases">
        <title>Genomic diversity and antimicrobial resistance of Prevotella spp. isolated from chronic lung disease airways.</title>
        <authorList>
            <person name="Webb K.A."/>
            <person name="Olagoke O.S."/>
            <person name="Baird T."/>
            <person name="Neill J."/>
            <person name="Pham A."/>
            <person name="Wells T.J."/>
            <person name="Ramsay K.A."/>
            <person name="Bell S.C."/>
            <person name="Sarovich D.S."/>
            <person name="Price E.P."/>
        </authorList>
    </citation>
    <scope>NUCLEOTIDE SEQUENCE [LARGE SCALE GENOMIC DNA]</scope>
    <source>
        <strain evidence="2 3">SCHI0027.S.6</strain>
    </source>
</reference>
<dbReference type="Pfam" id="PF14397">
    <property type="entry name" value="ATPgrasp_ST"/>
    <property type="match status" value="1"/>
</dbReference>
<dbReference type="InterPro" id="IPR039523">
    <property type="entry name" value="RimK-rel_E_lig_ATP-grasp"/>
</dbReference>
<accession>A0ABS6Y4S8</accession>
<keyword evidence="3" id="KW-1185">Reference proteome</keyword>
<proteinExistence type="predicted"/>
<protein>
    <recommendedName>
        <fullName evidence="1">Alpha-L-glutamate ligase-related protein ATP-grasp domain-containing protein</fullName>
    </recommendedName>
</protein>